<dbReference type="Gene3D" id="3.60.21.10">
    <property type="match status" value="2"/>
</dbReference>
<dbReference type="AlphaFoldDB" id="A0A0J7NAL8"/>
<dbReference type="InterPro" id="IPR011990">
    <property type="entry name" value="TPR-like_helical_dom_sf"/>
</dbReference>
<dbReference type="Pfam" id="PF00515">
    <property type="entry name" value="TPR_1"/>
    <property type="match status" value="1"/>
</dbReference>
<dbReference type="InterPro" id="IPR004843">
    <property type="entry name" value="Calcineurin-like_PHP"/>
</dbReference>
<evidence type="ECO:0000313" key="12">
    <source>
        <dbReference type="Proteomes" id="UP000036403"/>
    </source>
</evidence>
<dbReference type="PaxDb" id="67767-A0A0J7NAL8"/>
<evidence type="ECO:0000256" key="6">
    <source>
        <dbReference type="ARBA" id="ARBA00022801"/>
    </source>
</evidence>
<gene>
    <name evidence="11" type="ORF">RF55_10692</name>
</gene>
<feature type="repeat" description="TPR" evidence="9">
    <location>
        <begin position="60"/>
        <end position="93"/>
    </location>
</feature>
<dbReference type="InterPro" id="IPR019734">
    <property type="entry name" value="TPR_rpt"/>
</dbReference>
<evidence type="ECO:0000256" key="8">
    <source>
        <dbReference type="PIRSR" id="PIRSR033096-1"/>
    </source>
</evidence>
<dbReference type="PIRSF" id="PIRSF033096">
    <property type="entry name" value="PPPtase_5"/>
    <property type="match status" value="1"/>
</dbReference>
<keyword evidence="4" id="KW-0479">Metal-binding</keyword>
<reference evidence="11 12" key="1">
    <citation type="submission" date="2015-04" db="EMBL/GenBank/DDBJ databases">
        <title>Lasius niger genome sequencing.</title>
        <authorList>
            <person name="Konorov E.A."/>
            <person name="Nikitin M.A."/>
            <person name="Kirill M.V."/>
            <person name="Chang P."/>
        </authorList>
    </citation>
    <scope>NUCLEOTIDE SEQUENCE [LARGE SCALE GENOMIC DNA]</scope>
    <source>
        <tissue evidence="11">Whole</tissue>
    </source>
</reference>
<dbReference type="PRINTS" id="PR00114">
    <property type="entry name" value="STPHPHTASE"/>
</dbReference>
<dbReference type="PANTHER" id="PTHR45668:SF5">
    <property type="entry name" value="SERINE_THREONINE-PROTEIN PHOSPHATASE 5"/>
    <property type="match status" value="1"/>
</dbReference>
<sequence length="394" mass="45393">MFDIYQVYDKAIELYTKAIELNPSVAVYYGNRSIAYLRTECFGYALTDASKAIELNKNYVKGYYRRAAAYMSLGKFKLALTDYQTVVKARPNDKDAKERYTECRKMVKVLAFQEAISVEEKKNIADMINLEAMAIEDEYTGPKLVDGKVTLQFMQDLLEWYRNQNKLHRKYAYKILLDIKSWFMAQPSLVDITIPEDSNHESATMNQMYGFDGEVKAKYSTQMAELFTEVYNWLPLAHCLNNRVLVMHGGLFSRDDVTLQEIRDIDRNRQPPDEGLMCELLWSDPQPQKGRAPSKRGVGVQFGPDVTQNFLRMNSLDYIVRSHEVKNDGYEVGHDGKCITVFSAPNYCDTMGNRGAFIILNGKDMRPYFTSYEAMPHPNVRPMAYANSLLKFMC</sequence>
<dbReference type="STRING" id="67767.A0A0J7NAL8"/>
<dbReference type="SUPFAM" id="SSF48452">
    <property type="entry name" value="TPR-like"/>
    <property type="match status" value="1"/>
</dbReference>
<dbReference type="Proteomes" id="UP000036403">
    <property type="component" value="Unassembled WGS sequence"/>
</dbReference>
<evidence type="ECO:0000259" key="10">
    <source>
        <dbReference type="SMART" id="SM00156"/>
    </source>
</evidence>
<dbReference type="GO" id="GO:0004722">
    <property type="term" value="F:protein serine/threonine phosphatase activity"/>
    <property type="evidence" value="ECO:0007669"/>
    <property type="project" value="UniProtKB-EC"/>
</dbReference>
<keyword evidence="12" id="KW-1185">Reference proteome</keyword>
<dbReference type="SMART" id="SM00028">
    <property type="entry name" value="TPR"/>
    <property type="match status" value="2"/>
</dbReference>
<dbReference type="EC" id="3.1.3.16" evidence="3"/>
<proteinExistence type="inferred from homology"/>
<protein>
    <recommendedName>
        <fullName evidence="3">protein-serine/threonine phosphatase</fullName>
        <ecNumber evidence="3">3.1.3.16</ecNumber>
    </recommendedName>
</protein>
<dbReference type="Pfam" id="PF13181">
    <property type="entry name" value="TPR_8"/>
    <property type="match status" value="1"/>
</dbReference>
<dbReference type="SMART" id="SM00156">
    <property type="entry name" value="PP2Ac"/>
    <property type="match status" value="1"/>
</dbReference>
<dbReference type="InterPro" id="IPR006186">
    <property type="entry name" value="Ser/Thr-sp_prot-phosphatase"/>
</dbReference>
<evidence type="ECO:0000256" key="3">
    <source>
        <dbReference type="ARBA" id="ARBA00013081"/>
    </source>
</evidence>
<evidence type="ECO:0000256" key="4">
    <source>
        <dbReference type="ARBA" id="ARBA00022723"/>
    </source>
</evidence>
<evidence type="ECO:0000256" key="2">
    <source>
        <dbReference type="ARBA" id="ARBA00008786"/>
    </source>
</evidence>
<comment type="caution">
    <text evidence="11">The sequence shown here is derived from an EMBL/GenBank/DDBJ whole genome shotgun (WGS) entry which is preliminary data.</text>
</comment>
<evidence type="ECO:0000256" key="7">
    <source>
        <dbReference type="ARBA" id="ARBA00023211"/>
    </source>
</evidence>
<dbReference type="Pfam" id="PF08321">
    <property type="entry name" value="PPP5"/>
    <property type="match status" value="1"/>
</dbReference>
<keyword evidence="6" id="KW-0378">Hydrolase</keyword>
<evidence type="ECO:0000256" key="5">
    <source>
        <dbReference type="ARBA" id="ARBA00022737"/>
    </source>
</evidence>
<evidence type="ECO:0000256" key="9">
    <source>
        <dbReference type="PROSITE-ProRule" id="PRU00339"/>
    </source>
</evidence>
<keyword evidence="7" id="KW-0464">Manganese</keyword>
<comment type="cofactor">
    <cofactor evidence="1">
        <name>Mn(2+)</name>
        <dbReference type="ChEBI" id="CHEBI:29035"/>
    </cofactor>
</comment>
<feature type="active site" description="Proton donor/acceptor" evidence="8">
    <location>
        <position position="200"/>
    </location>
</feature>
<evidence type="ECO:0000256" key="1">
    <source>
        <dbReference type="ARBA" id="ARBA00001936"/>
    </source>
</evidence>
<dbReference type="PROSITE" id="PS50005">
    <property type="entry name" value="TPR"/>
    <property type="match status" value="1"/>
</dbReference>
<accession>A0A0J7NAL8</accession>
<comment type="similarity">
    <text evidence="2">Belongs to the PPP phosphatase family. PP-5 (PP-T) subfamily.</text>
</comment>
<dbReference type="Gene3D" id="1.25.40.10">
    <property type="entry name" value="Tetratricopeptide repeat domain"/>
    <property type="match status" value="1"/>
</dbReference>
<name>A0A0J7NAL8_LASNI</name>
<dbReference type="InterPro" id="IPR029052">
    <property type="entry name" value="Metallo-depent_PP-like"/>
</dbReference>
<dbReference type="OrthoDB" id="445564at2759"/>
<dbReference type="Pfam" id="PF00149">
    <property type="entry name" value="Metallophos"/>
    <property type="match status" value="1"/>
</dbReference>
<dbReference type="EMBL" id="LBMM01007523">
    <property type="protein sequence ID" value="KMQ89655.1"/>
    <property type="molecule type" value="Genomic_DNA"/>
</dbReference>
<dbReference type="GO" id="GO:0046872">
    <property type="term" value="F:metal ion binding"/>
    <property type="evidence" value="ECO:0007669"/>
    <property type="project" value="UniProtKB-KW"/>
</dbReference>
<keyword evidence="9" id="KW-0802">TPR repeat</keyword>
<dbReference type="PANTHER" id="PTHR45668">
    <property type="entry name" value="SERINE/THREONINE-PROTEIN PHOSPHATASE 5-RELATED"/>
    <property type="match status" value="1"/>
</dbReference>
<dbReference type="InterPro" id="IPR013235">
    <property type="entry name" value="PPP_dom"/>
</dbReference>
<dbReference type="InterPro" id="IPR051134">
    <property type="entry name" value="PPP_phosphatase"/>
</dbReference>
<feature type="domain" description="Serine/threonine specific protein phosphatases" evidence="10">
    <location>
        <begin position="167"/>
        <end position="376"/>
    </location>
</feature>
<keyword evidence="5" id="KW-0677">Repeat</keyword>
<organism evidence="11 12">
    <name type="scientific">Lasius niger</name>
    <name type="common">Black garden ant</name>
    <dbReference type="NCBI Taxonomy" id="67767"/>
    <lineage>
        <taxon>Eukaryota</taxon>
        <taxon>Metazoa</taxon>
        <taxon>Ecdysozoa</taxon>
        <taxon>Arthropoda</taxon>
        <taxon>Hexapoda</taxon>
        <taxon>Insecta</taxon>
        <taxon>Pterygota</taxon>
        <taxon>Neoptera</taxon>
        <taxon>Endopterygota</taxon>
        <taxon>Hymenoptera</taxon>
        <taxon>Apocrita</taxon>
        <taxon>Aculeata</taxon>
        <taxon>Formicoidea</taxon>
        <taxon>Formicidae</taxon>
        <taxon>Formicinae</taxon>
        <taxon>Lasius</taxon>
        <taxon>Lasius</taxon>
    </lineage>
</organism>
<evidence type="ECO:0000313" key="11">
    <source>
        <dbReference type="EMBL" id="KMQ89655.1"/>
    </source>
</evidence>
<dbReference type="SUPFAM" id="SSF56300">
    <property type="entry name" value="Metallo-dependent phosphatases"/>
    <property type="match status" value="1"/>
</dbReference>